<dbReference type="Proteomes" id="UP000799778">
    <property type="component" value="Unassembled WGS sequence"/>
</dbReference>
<evidence type="ECO:0000313" key="4">
    <source>
        <dbReference type="Proteomes" id="UP000799778"/>
    </source>
</evidence>
<feature type="compositionally biased region" description="Basic and acidic residues" evidence="1">
    <location>
        <begin position="999"/>
        <end position="1009"/>
    </location>
</feature>
<feature type="compositionally biased region" description="Basic and acidic residues" evidence="1">
    <location>
        <begin position="971"/>
        <end position="984"/>
    </location>
</feature>
<dbReference type="GO" id="GO:0006357">
    <property type="term" value="P:regulation of transcription by RNA polymerase II"/>
    <property type="evidence" value="ECO:0007669"/>
    <property type="project" value="TreeGrafter"/>
</dbReference>
<feature type="compositionally biased region" description="Basic residues" evidence="1">
    <location>
        <begin position="836"/>
        <end position="848"/>
    </location>
</feature>
<dbReference type="OrthoDB" id="3199820at2759"/>
<dbReference type="GO" id="GO:0008270">
    <property type="term" value="F:zinc ion binding"/>
    <property type="evidence" value="ECO:0007669"/>
    <property type="project" value="InterPro"/>
</dbReference>
<feature type="domain" description="Ams2/SPT21 N-terminal" evidence="2">
    <location>
        <begin position="32"/>
        <end position="171"/>
    </location>
</feature>
<dbReference type="GO" id="GO:0030466">
    <property type="term" value="P:silent mating-type cassette heterochromatin formation"/>
    <property type="evidence" value="ECO:0007669"/>
    <property type="project" value="TreeGrafter"/>
</dbReference>
<reference evidence="3" key="1">
    <citation type="journal article" date="2020" name="Stud. Mycol.">
        <title>101 Dothideomycetes genomes: a test case for predicting lifestyles and emergence of pathogens.</title>
        <authorList>
            <person name="Haridas S."/>
            <person name="Albert R."/>
            <person name="Binder M."/>
            <person name="Bloem J."/>
            <person name="Labutti K."/>
            <person name="Salamov A."/>
            <person name="Andreopoulos B."/>
            <person name="Baker S."/>
            <person name="Barry K."/>
            <person name="Bills G."/>
            <person name="Bluhm B."/>
            <person name="Cannon C."/>
            <person name="Castanera R."/>
            <person name="Culley D."/>
            <person name="Daum C."/>
            <person name="Ezra D."/>
            <person name="Gonzalez J."/>
            <person name="Henrissat B."/>
            <person name="Kuo A."/>
            <person name="Liang C."/>
            <person name="Lipzen A."/>
            <person name="Lutzoni F."/>
            <person name="Magnuson J."/>
            <person name="Mondo S."/>
            <person name="Nolan M."/>
            <person name="Ohm R."/>
            <person name="Pangilinan J."/>
            <person name="Park H.-J."/>
            <person name="Ramirez L."/>
            <person name="Alfaro M."/>
            <person name="Sun H."/>
            <person name="Tritt A."/>
            <person name="Yoshinaga Y."/>
            <person name="Zwiers L.-H."/>
            <person name="Turgeon B."/>
            <person name="Goodwin S."/>
            <person name="Spatafora J."/>
            <person name="Crous P."/>
            <person name="Grigoriev I."/>
        </authorList>
    </citation>
    <scope>NUCLEOTIDE SEQUENCE</scope>
    <source>
        <strain evidence="3">CBS 175.79</strain>
    </source>
</reference>
<feature type="region of interest" description="Disordered" evidence="1">
    <location>
        <begin position="1214"/>
        <end position="1237"/>
    </location>
</feature>
<feature type="compositionally biased region" description="Polar residues" evidence="1">
    <location>
        <begin position="607"/>
        <end position="636"/>
    </location>
</feature>
<feature type="compositionally biased region" description="Polar residues" evidence="1">
    <location>
        <begin position="960"/>
        <end position="970"/>
    </location>
</feature>
<feature type="compositionally biased region" description="Basic and acidic residues" evidence="1">
    <location>
        <begin position="819"/>
        <end position="835"/>
    </location>
</feature>
<feature type="compositionally biased region" description="Low complexity" evidence="1">
    <location>
        <begin position="1214"/>
        <end position="1229"/>
    </location>
</feature>
<dbReference type="InterPro" id="IPR042403">
    <property type="entry name" value="Spt21/Ams2"/>
</dbReference>
<organism evidence="3 4">
    <name type="scientific">Aaosphaeria arxii CBS 175.79</name>
    <dbReference type="NCBI Taxonomy" id="1450172"/>
    <lineage>
        <taxon>Eukaryota</taxon>
        <taxon>Fungi</taxon>
        <taxon>Dikarya</taxon>
        <taxon>Ascomycota</taxon>
        <taxon>Pezizomycotina</taxon>
        <taxon>Dothideomycetes</taxon>
        <taxon>Pleosporomycetidae</taxon>
        <taxon>Pleosporales</taxon>
        <taxon>Pleosporales incertae sedis</taxon>
        <taxon>Aaosphaeria</taxon>
    </lineage>
</organism>
<dbReference type="EMBL" id="ML978070">
    <property type="protein sequence ID" value="KAF2015033.1"/>
    <property type="molecule type" value="Genomic_DNA"/>
</dbReference>
<feature type="region of interest" description="Disordered" evidence="1">
    <location>
        <begin position="879"/>
        <end position="1048"/>
    </location>
</feature>
<feature type="compositionally biased region" description="Basic residues" evidence="1">
    <location>
        <begin position="326"/>
        <end position="337"/>
    </location>
</feature>
<evidence type="ECO:0000256" key="1">
    <source>
        <dbReference type="SAM" id="MobiDB-lite"/>
    </source>
</evidence>
<dbReference type="GO" id="GO:0000183">
    <property type="term" value="P:rDNA heterochromatin formation"/>
    <property type="evidence" value="ECO:0007669"/>
    <property type="project" value="TreeGrafter"/>
</dbReference>
<dbReference type="Gene3D" id="3.30.50.10">
    <property type="entry name" value="Erythroid Transcription Factor GATA-1, subunit A"/>
    <property type="match status" value="1"/>
</dbReference>
<protein>
    <recommendedName>
        <fullName evidence="2">Ams2/SPT21 N-terminal domain-containing protein</fullName>
    </recommendedName>
</protein>
<evidence type="ECO:0000259" key="2">
    <source>
        <dbReference type="Pfam" id="PF25823"/>
    </source>
</evidence>
<dbReference type="InterPro" id="IPR057725">
    <property type="entry name" value="Ams2-SPT21_N"/>
</dbReference>
<dbReference type="PANTHER" id="PTHR39147">
    <property type="entry name" value="PROTEIN SPT21"/>
    <property type="match status" value="1"/>
</dbReference>
<accession>A0A6A5XQ17</accession>
<dbReference type="InterPro" id="IPR013088">
    <property type="entry name" value="Znf_NHR/GATA"/>
</dbReference>
<feature type="compositionally biased region" description="Basic residues" evidence="1">
    <location>
        <begin position="667"/>
        <end position="678"/>
    </location>
</feature>
<keyword evidence="4" id="KW-1185">Reference proteome</keyword>
<feature type="compositionally biased region" description="Low complexity" evidence="1">
    <location>
        <begin position="465"/>
        <end position="476"/>
    </location>
</feature>
<dbReference type="RefSeq" id="XP_033383372.1">
    <property type="nucleotide sequence ID" value="XM_033528382.1"/>
</dbReference>
<feature type="compositionally biased region" description="Basic and acidic residues" evidence="1">
    <location>
        <begin position="550"/>
        <end position="569"/>
    </location>
</feature>
<feature type="compositionally biased region" description="Polar residues" evidence="1">
    <location>
        <begin position="296"/>
        <end position="308"/>
    </location>
</feature>
<dbReference type="GeneID" id="54285779"/>
<feature type="compositionally biased region" description="Polar residues" evidence="1">
    <location>
        <begin position="244"/>
        <end position="254"/>
    </location>
</feature>
<proteinExistence type="predicted"/>
<evidence type="ECO:0000313" key="3">
    <source>
        <dbReference type="EMBL" id="KAF2015033.1"/>
    </source>
</evidence>
<feature type="region of interest" description="Disordered" evidence="1">
    <location>
        <begin position="819"/>
        <end position="865"/>
    </location>
</feature>
<feature type="region of interest" description="Disordered" evidence="1">
    <location>
        <begin position="1"/>
        <end position="24"/>
    </location>
</feature>
<gene>
    <name evidence="3" type="ORF">BU24DRAFT_423948</name>
</gene>
<dbReference type="Pfam" id="PF25823">
    <property type="entry name" value="Ams2-SPT21_N"/>
    <property type="match status" value="1"/>
</dbReference>
<dbReference type="PANTHER" id="PTHR39147:SF1">
    <property type="entry name" value="PROTEIN SPT21"/>
    <property type="match status" value="1"/>
</dbReference>
<name>A0A6A5XQ17_9PLEO</name>
<dbReference type="SUPFAM" id="SSF57716">
    <property type="entry name" value="Glucocorticoid receptor-like (DNA-binding domain)"/>
    <property type="match status" value="1"/>
</dbReference>
<feature type="region of interest" description="Disordered" evidence="1">
    <location>
        <begin position="370"/>
        <end position="711"/>
    </location>
</feature>
<feature type="region of interest" description="Disordered" evidence="1">
    <location>
        <begin position="244"/>
        <end position="337"/>
    </location>
</feature>
<sequence length="1237" mass="133674">MATPSSYSRHEGMQAVSTPVSANEDHTMDEIPRRLMRVKVLYTFEDENKSNCLARVPHALSIPTVSLDENTQLGVVELKTCIQAIVTASPELVAKLGHDYTVYAYDYSEYETPLVGQGLLSRILASASPTPKAPADQSETMVTGRVCKNILGLFSNGIKETLEVKLKLIPVPTCMQKDYVENMERYHSLSQLIPNGFDYSAWSDFLKENPTIGQLTQPVSVNPSFSLPPDFMSGEESFTQLLPGTISSENQPKPSNYGEGSFDNGDFSRRPSSSAMSVTPFVPYQPPIESRPASRASYQSEPAQQFQDQAPYPIIPLDQQDDGPPKKRARITKTTRPKKAALGVNNDSLRVTASTAASVRLHRPVATNIATELASNEQAPRAPTPRPGDRFLPRSQNSGHPAARSSLRHASIDEGRPNMTSFDSGIFSDNAIDSADDERGISPGETPMDIPSSPPVMTGFSQRFASSAPSSPGLPALPYPTDSGFGSDLPQGREDEEMGADTPSTRDAKVRKRPDRSGVPWTEVNPGPMELLPKSYVPKPKSYPRQRSKAMLDKMEKVPEEQQPSERDPSGCMPKGPEVEPTAPKQPEMANGHNINQEPEVVPNPVIPSTESQTPIPQDQPQPAISKSRPEQSNAASPDALPSPQPTITVVKEQPESRSATPNPPPKRPRTTKARGLPRSHTWSGEPMSDSVAPYESSNMPRSGSGAKRKQDITVKLDQSIAAGEMPTYCNNCGEIETPTWRKAYTRIEEGTPPDIGTIKGTGIVAFEMIEPSYEGDVTPRYRIFKQTLGSQERDTESYSVLTLCNPCGLWLNKRKAMRPREQWEKSARQEDPDKPKKKRKPRPRKSAKAQDDDTFSDAIVPQSDPVVAGLDRNVLAGSVEARDPSLSAPHPATDRKDDPRSTNPAAAAALQRAIQSSPPGFMGTRNSPIEVEPDLTPKPTRRLLFPSPRRNGETKSLSDTESVSPSARSKTVDSVESRSKPSDDNDDLDKENCPPPVAHDDGLAHLFDEPLSPKTTPVKGAQLQDLLKTPTPGSRRRGPFTPKVGVDGSADLAFLMTPTRNIMTPNRNARAATIAPETPFTRQLNALLSDCITSPSQAIDFSAFPPLSLTPRSSAQFTDFMPDDFLSSDMPVPSSPPGGLGFSLYEDPATSTVGLWSGASVFGGSDPLGMDQDLKPTVSAVDSQGSSPLKTTTTEISVDFASMIEGVVAAAAASAADSSKGSSPASGAHTPDAPPS</sequence>
<dbReference type="AlphaFoldDB" id="A0A6A5XQ17"/>